<dbReference type="Gene3D" id="1.10.600.10">
    <property type="entry name" value="Farnesyl Diphosphate Synthase"/>
    <property type="match status" value="1"/>
</dbReference>
<dbReference type="InterPro" id="IPR050148">
    <property type="entry name" value="Terpene_synthase-like"/>
</dbReference>
<keyword evidence="1" id="KW-0479">Metal-binding</keyword>
<proteinExistence type="predicted"/>
<dbReference type="PANTHER" id="PTHR31225">
    <property type="entry name" value="OS04G0344100 PROTEIN-RELATED"/>
    <property type="match status" value="1"/>
</dbReference>
<evidence type="ECO:0000259" key="4">
    <source>
        <dbReference type="Pfam" id="PF01397"/>
    </source>
</evidence>
<protein>
    <submittedName>
        <fullName evidence="6">Uncharacterized protein</fullName>
    </submittedName>
</protein>
<evidence type="ECO:0000256" key="1">
    <source>
        <dbReference type="ARBA" id="ARBA00022723"/>
    </source>
</evidence>
<dbReference type="SUPFAM" id="SSF48239">
    <property type="entry name" value="Terpenoid cyclases/Protein prenyltransferases"/>
    <property type="match status" value="1"/>
</dbReference>
<dbReference type="Pfam" id="PF01397">
    <property type="entry name" value="Terpene_synth"/>
    <property type="match status" value="1"/>
</dbReference>
<evidence type="ECO:0000313" key="7">
    <source>
        <dbReference type="Proteomes" id="UP001141806"/>
    </source>
</evidence>
<comment type="caution">
    <text evidence="6">The sequence shown here is derived from an EMBL/GenBank/DDBJ whole genome shotgun (WGS) entry which is preliminary data.</text>
</comment>
<dbReference type="OrthoDB" id="1877784at2759"/>
<dbReference type="GO" id="GO:0010333">
    <property type="term" value="F:terpene synthase activity"/>
    <property type="evidence" value="ECO:0007669"/>
    <property type="project" value="InterPro"/>
</dbReference>
<name>A0A9Q0KCL4_9MAGN</name>
<evidence type="ECO:0000259" key="5">
    <source>
        <dbReference type="Pfam" id="PF03936"/>
    </source>
</evidence>
<keyword evidence="3" id="KW-0456">Lyase</keyword>
<dbReference type="Pfam" id="PF03936">
    <property type="entry name" value="Terpene_synth_C"/>
    <property type="match status" value="1"/>
</dbReference>
<keyword evidence="2" id="KW-0460">Magnesium</keyword>
<feature type="domain" description="Terpene synthase N-terminal" evidence="4">
    <location>
        <begin position="36"/>
        <end position="183"/>
    </location>
</feature>
<dbReference type="SUPFAM" id="SSF48576">
    <property type="entry name" value="Terpenoid synthases"/>
    <property type="match status" value="1"/>
</dbReference>
<dbReference type="Proteomes" id="UP001141806">
    <property type="component" value="Unassembled WGS sequence"/>
</dbReference>
<dbReference type="InterPro" id="IPR008930">
    <property type="entry name" value="Terpenoid_cyclase/PrenylTrfase"/>
</dbReference>
<dbReference type="InterPro" id="IPR008949">
    <property type="entry name" value="Isoprenoid_synthase_dom_sf"/>
</dbReference>
<reference evidence="6" key="1">
    <citation type="journal article" date="2023" name="Plant J.">
        <title>The genome of the king protea, Protea cynaroides.</title>
        <authorList>
            <person name="Chang J."/>
            <person name="Duong T.A."/>
            <person name="Schoeman C."/>
            <person name="Ma X."/>
            <person name="Roodt D."/>
            <person name="Barker N."/>
            <person name="Li Z."/>
            <person name="Van de Peer Y."/>
            <person name="Mizrachi E."/>
        </authorList>
    </citation>
    <scope>NUCLEOTIDE SEQUENCE</scope>
    <source>
        <tissue evidence="6">Young leaves</tissue>
    </source>
</reference>
<gene>
    <name evidence="6" type="ORF">NE237_014670</name>
</gene>
<evidence type="ECO:0000256" key="3">
    <source>
        <dbReference type="ARBA" id="ARBA00023239"/>
    </source>
</evidence>
<dbReference type="InterPro" id="IPR005630">
    <property type="entry name" value="Terpene_synthase_metal-bd"/>
</dbReference>
<organism evidence="6 7">
    <name type="scientific">Protea cynaroides</name>
    <dbReference type="NCBI Taxonomy" id="273540"/>
    <lineage>
        <taxon>Eukaryota</taxon>
        <taxon>Viridiplantae</taxon>
        <taxon>Streptophyta</taxon>
        <taxon>Embryophyta</taxon>
        <taxon>Tracheophyta</taxon>
        <taxon>Spermatophyta</taxon>
        <taxon>Magnoliopsida</taxon>
        <taxon>Proteales</taxon>
        <taxon>Proteaceae</taxon>
        <taxon>Protea</taxon>
    </lineage>
</organism>
<dbReference type="EMBL" id="JAMYWD010000006">
    <property type="protein sequence ID" value="KAJ4967969.1"/>
    <property type="molecule type" value="Genomic_DNA"/>
</dbReference>
<dbReference type="GO" id="GO:0000287">
    <property type="term" value="F:magnesium ion binding"/>
    <property type="evidence" value="ECO:0007669"/>
    <property type="project" value="InterPro"/>
</dbReference>
<dbReference type="AlphaFoldDB" id="A0A9Q0KCL4"/>
<sequence>MSVVSSFAPPPDVDKHLLQNESIKIIHKSANFHPNIWGDHFITNAPSDHMVTNRISSYDACLEQVEELKEEVRRMLAADANDSSKKLRLIDSLQRLGVAYHFEGEIEDALKHIHDAPNGFDHEMDLYTMALQFLLLRQRYNVPCGSFKKELIKDVPSVLCLYEASYTRIHGEDILEQFYNYISVYQQVETRNETLLKLAKLDFNSLQSIHKQEDRLMDCYFWIVGVYFDAHYSLARMNLTKIIVTPQFRLNQKCE</sequence>
<accession>A0A9Q0KCL4</accession>
<dbReference type="GO" id="GO:0016114">
    <property type="term" value="P:terpenoid biosynthetic process"/>
    <property type="evidence" value="ECO:0007669"/>
    <property type="project" value="InterPro"/>
</dbReference>
<feature type="domain" description="Terpene synthase metal-binding" evidence="5">
    <location>
        <begin position="212"/>
        <end position="244"/>
    </location>
</feature>
<dbReference type="InterPro" id="IPR001906">
    <property type="entry name" value="Terpene_synth_N"/>
</dbReference>
<keyword evidence="7" id="KW-1185">Reference proteome</keyword>
<evidence type="ECO:0000256" key="2">
    <source>
        <dbReference type="ARBA" id="ARBA00022842"/>
    </source>
</evidence>
<dbReference type="PANTHER" id="PTHR31225:SF93">
    <property type="entry name" value="ALPHA-HUMULENE_(-)-(E)-BETA-CARYOPHYLLENE SYNTHASE"/>
    <property type="match status" value="1"/>
</dbReference>
<dbReference type="Gene3D" id="1.50.10.130">
    <property type="entry name" value="Terpene synthase, N-terminal domain"/>
    <property type="match status" value="1"/>
</dbReference>
<evidence type="ECO:0000313" key="6">
    <source>
        <dbReference type="EMBL" id="KAJ4967969.1"/>
    </source>
</evidence>
<dbReference type="InterPro" id="IPR036965">
    <property type="entry name" value="Terpene_synth_N_sf"/>
</dbReference>